<feature type="region of interest" description="Disordered" evidence="1">
    <location>
        <begin position="168"/>
        <end position="195"/>
    </location>
</feature>
<dbReference type="InterPro" id="IPR011055">
    <property type="entry name" value="Dup_hybrid_motif"/>
</dbReference>
<evidence type="ECO:0000313" key="4">
    <source>
        <dbReference type="Proteomes" id="UP001501578"/>
    </source>
</evidence>
<name>A0ABP3ZK44_9ACTN</name>
<gene>
    <name evidence="3" type="ORF">GCM10009560_22680</name>
</gene>
<dbReference type="EMBL" id="BAAAHQ010000009">
    <property type="protein sequence ID" value="GAA0923018.1"/>
    <property type="molecule type" value="Genomic_DNA"/>
</dbReference>
<dbReference type="CDD" id="cd12797">
    <property type="entry name" value="M23_peptidase"/>
    <property type="match status" value="1"/>
</dbReference>
<feature type="domain" description="M23ase beta-sheet core" evidence="2">
    <location>
        <begin position="58"/>
        <end position="143"/>
    </location>
</feature>
<dbReference type="Proteomes" id="UP001501578">
    <property type="component" value="Unassembled WGS sequence"/>
</dbReference>
<sequence length="296" mass="30325">MAFPLVNGVTSAGATAATPMQLPFPCGERWYGKSYTGGGHAHNAYAIDFNGSPSDGDGDQGRRVVAAAGGKVIRSVYETGNGFGNVVVIRHADGTTALYAHLKSRSVSTGASVGQGQSIGTVGKTSAKYKMGAHLHFEHRTSGGGGIAARFNGAGFAYNGRHNAVVSRNCGGGTQNSTPDKPSTPAGSSNPYSPEKVCGSGFRRIDAAPLGSAGTVHLLYNSATGENCVTTVRSSGSGKVAMTAYLEAKGKARGQDKGSFQYYAGPVKTQARGICVKWGGSIGSAAYNSQFEHCKA</sequence>
<organism evidence="3 4">
    <name type="scientific">Nonomuraea longicatena</name>
    <dbReference type="NCBI Taxonomy" id="83682"/>
    <lineage>
        <taxon>Bacteria</taxon>
        <taxon>Bacillati</taxon>
        <taxon>Actinomycetota</taxon>
        <taxon>Actinomycetes</taxon>
        <taxon>Streptosporangiales</taxon>
        <taxon>Streptosporangiaceae</taxon>
        <taxon>Nonomuraea</taxon>
    </lineage>
</organism>
<dbReference type="SUPFAM" id="SSF51261">
    <property type="entry name" value="Duplicated hybrid motif"/>
    <property type="match status" value="1"/>
</dbReference>
<evidence type="ECO:0000256" key="1">
    <source>
        <dbReference type="SAM" id="MobiDB-lite"/>
    </source>
</evidence>
<proteinExistence type="predicted"/>
<protein>
    <submittedName>
        <fullName evidence="3">M23 family metallopeptidase</fullName>
    </submittedName>
</protein>
<keyword evidence="4" id="KW-1185">Reference proteome</keyword>
<dbReference type="InterPro" id="IPR050570">
    <property type="entry name" value="Cell_wall_metabolism_enzyme"/>
</dbReference>
<dbReference type="PANTHER" id="PTHR21666:SF270">
    <property type="entry name" value="MUREIN HYDROLASE ACTIVATOR ENVC"/>
    <property type="match status" value="1"/>
</dbReference>
<accession>A0ABP3ZK44</accession>
<dbReference type="InterPro" id="IPR016047">
    <property type="entry name" value="M23ase_b-sheet_dom"/>
</dbReference>
<feature type="compositionally biased region" description="Polar residues" evidence="1">
    <location>
        <begin position="175"/>
        <end position="192"/>
    </location>
</feature>
<comment type="caution">
    <text evidence="3">The sequence shown here is derived from an EMBL/GenBank/DDBJ whole genome shotgun (WGS) entry which is preliminary data.</text>
</comment>
<dbReference type="Gene3D" id="2.70.70.10">
    <property type="entry name" value="Glucose Permease (Domain IIA)"/>
    <property type="match status" value="1"/>
</dbReference>
<evidence type="ECO:0000313" key="3">
    <source>
        <dbReference type="EMBL" id="GAA0923018.1"/>
    </source>
</evidence>
<evidence type="ECO:0000259" key="2">
    <source>
        <dbReference type="Pfam" id="PF01551"/>
    </source>
</evidence>
<dbReference type="PANTHER" id="PTHR21666">
    <property type="entry name" value="PEPTIDASE-RELATED"/>
    <property type="match status" value="1"/>
</dbReference>
<reference evidence="4" key="1">
    <citation type="journal article" date="2019" name="Int. J. Syst. Evol. Microbiol.">
        <title>The Global Catalogue of Microorganisms (GCM) 10K type strain sequencing project: providing services to taxonomists for standard genome sequencing and annotation.</title>
        <authorList>
            <consortium name="The Broad Institute Genomics Platform"/>
            <consortium name="The Broad Institute Genome Sequencing Center for Infectious Disease"/>
            <person name="Wu L."/>
            <person name="Ma J."/>
        </authorList>
    </citation>
    <scope>NUCLEOTIDE SEQUENCE [LARGE SCALE GENOMIC DNA]</scope>
    <source>
        <strain evidence="4">JCM 11136</strain>
    </source>
</reference>
<dbReference type="Pfam" id="PF01551">
    <property type="entry name" value="Peptidase_M23"/>
    <property type="match status" value="1"/>
</dbReference>